<keyword evidence="2" id="KW-0732">Signal</keyword>
<organism evidence="4">
    <name type="scientific">Spathaspora passalidarum (strain NRRL Y-27907 / 11-Y1)</name>
    <dbReference type="NCBI Taxonomy" id="619300"/>
    <lineage>
        <taxon>Eukaryota</taxon>
        <taxon>Fungi</taxon>
        <taxon>Dikarya</taxon>
        <taxon>Ascomycota</taxon>
        <taxon>Saccharomycotina</taxon>
        <taxon>Pichiomycetes</taxon>
        <taxon>Debaryomycetaceae</taxon>
        <taxon>Spathaspora</taxon>
    </lineage>
</organism>
<dbReference type="STRING" id="619300.G3AL69"/>
<feature type="signal peptide" evidence="2">
    <location>
        <begin position="1"/>
        <end position="17"/>
    </location>
</feature>
<dbReference type="Pfam" id="PF17235">
    <property type="entry name" value="STD1"/>
    <property type="match status" value="1"/>
</dbReference>
<feature type="compositionally biased region" description="Polar residues" evidence="1">
    <location>
        <begin position="258"/>
        <end position="269"/>
    </location>
</feature>
<dbReference type="AlphaFoldDB" id="G3AL69"/>
<keyword evidence="4" id="KW-1185">Reference proteome</keyword>
<proteinExistence type="predicted"/>
<reference evidence="3 4" key="1">
    <citation type="journal article" date="2011" name="Proc. Natl. Acad. Sci. U.S.A.">
        <title>Comparative genomics of xylose-fermenting fungi for enhanced biofuel production.</title>
        <authorList>
            <person name="Wohlbach D.J."/>
            <person name="Kuo A."/>
            <person name="Sato T.K."/>
            <person name="Potts K.M."/>
            <person name="Salamov A.A."/>
            <person name="LaButti K.M."/>
            <person name="Sun H."/>
            <person name="Clum A."/>
            <person name="Pangilinan J.L."/>
            <person name="Lindquist E.A."/>
            <person name="Lucas S."/>
            <person name="Lapidus A."/>
            <person name="Jin M."/>
            <person name="Gunawan C."/>
            <person name="Balan V."/>
            <person name="Dale B.E."/>
            <person name="Jeffries T.W."/>
            <person name="Zinkel R."/>
            <person name="Barry K.W."/>
            <person name="Grigoriev I.V."/>
            <person name="Gasch A.P."/>
        </authorList>
    </citation>
    <scope>NUCLEOTIDE SEQUENCE [LARGE SCALE GENOMIC DNA]</scope>
    <source>
        <strain evidence="4">NRRL Y-27907 / 11-Y1</strain>
    </source>
</reference>
<feature type="non-terminal residue" evidence="3">
    <location>
        <position position="313"/>
    </location>
</feature>
<dbReference type="InParanoid" id="G3AL69"/>
<dbReference type="EMBL" id="GL996501">
    <property type="protein sequence ID" value="EGW33113.1"/>
    <property type="molecule type" value="Genomic_DNA"/>
</dbReference>
<feature type="region of interest" description="Disordered" evidence="1">
    <location>
        <begin position="258"/>
        <end position="296"/>
    </location>
</feature>
<evidence type="ECO:0000313" key="4">
    <source>
        <dbReference type="Proteomes" id="UP000000709"/>
    </source>
</evidence>
<dbReference type="Proteomes" id="UP000000709">
    <property type="component" value="Unassembled WGS sequence"/>
</dbReference>
<sequence length="313" mass="36104">MATTLYSLLSSLGITTAIPTYNQENPDPIDLQIKSLLYLFKRFRINKLAAFLDKDDLSLKYVDDTEEIEENQKLDEQFNIDQFLKLLINDEYRILVDFFKNKFRSYCILTEYPKGMEPSFPEFRDSKDQRVGQFRFLLFPTSGVTVEYVASLLSGSDIYCEHFSYLPYKARVRLALESIREVTPFEYKAAILNITLLQRTKIIRGYLTKMAFTVQLQRIYQERIKLNSPNKSDSVAKPNTSSSPIKIKPKKLAKMASFSNLNTQTSPSRLSPRKSMANLRPPSPGKQLKPKPSIPRFQLEELYNPVVSPVKPV</sequence>
<name>G3AL69_SPAPN</name>
<dbReference type="KEGG" id="spaa:SPAPADRAFT_60425"/>
<evidence type="ECO:0000256" key="1">
    <source>
        <dbReference type="SAM" id="MobiDB-lite"/>
    </source>
</evidence>
<dbReference type="eggNOG" id="ENOG502S5EM">
    <property type="taxonomic scope" value="Eukaryota"/>
</dbReference>
<dbReference type="OrthoDB" id="4088889at2759"/>
<dbReference type="RefSeq" id="XP_007374628.1">
    <property type="nucleotide sequence ID" value="XM_007374566.1"/>
</dbReference>
<dbReference type="HOGENOM" id="CLU_725627_0_0_1"/>
<gene>
    <name evidence="3" type="ORF">SPAPADRAFT_60425</name>
</gene>
<feature type="chain" id="PRO_5003442218" evidence="2">
    <location>
        <begin position="18"/>
        <end position="313"/>
    </location>
</feature>
<dbReference type="OMA" id="KFRSFCI"/>
<accession>G3AL69</accession>
<protein>
    <submittedName>
        <fullName evidence="3">Uncharacterized protein</fullName>
    </submittedName>
</protein>
<dbReference type="GeneID" id="18873400"/>
<evidence type="ECO:0000313" key="3">
    <source>
        <dbReference type="EMBL" id="EGW33113.1"/>
    </source>
</evidence>
<dbReference type="InterPro" id="IPR035189">
    <property type="entry name" value="Std1/Mth1"/>
</dbReference>
<evidence type="ECO:0000256" key="2">
    <source>
        <dbReference type="SAM" id="SignalP"/>
    </source>
</evidence>